<proteinExistence type="predicted"/>
<gene>
    <name evidence="2" type="ORF">PPNO1_LOCUS4457</name>
</gene>
<feature type="region of interest" description="Disordered" evidence="1">
    <location>
        <begin position="210"/>
        <end position="233"/>
    </location>
</feature>
<accession>A0A9P1H3I3</accession>
<name>A0A9P1H3I3_9PEZI</name>
<feature type="compositionally biased region" description="Basic and acidic residues" evidence="1">
    <location>
        <begin position="219"/>
        <end position="233"/>
    </location>
</feature>
<organism evidence="2 3">
    <name type="scientific">Parascedosporium putredinis</name>
    <dbReference type="NCBI Taxonomy" id="1442378"/>
    <lineage>
        <taxon>Eukaryota</taxon>
        <taxon>Fungi</taxon>
        <taxon>Dikarya</taxon>
        <taxon>Ascomycota</taxon>
        <taxon>Pezizomycotina</taxon>
        <taxon>Sordariomycetes</taxon>
        <taxon>Hypocreomycetidae</taxon>
        <taxon>Microascales</taxon>
        <taxon>Microascaceae</taxon>
        <taxon>Parascedosporium</taxon>
    </lineage>
</organism>
<protein>
    <submittedName>
        <fullName evidence="2">Uncharacterized protein</fullName>
    </submittedName>
</protein>
<evidence type="ECO:0000313" key="3">
    <source>
        <dbReference type="Proteomes" id="UP000838763"/>
    </source>
</evidence>
<dbReference type="EMBL" id="CALLCH030000012">
    <property type="protein sequence ID" value="CAI4214726.1"/>
    <property type="molecule type" value="Genomic_DNA"/>
</dbReference>
<keyword evidence="3" id="KW-1185">Reference proteome</keyword>
<sequence length="233" mass="24527">MLEDMTPHLNFRLASLDLAFSASPSAFNSKAPSDTTLWAYGVAGVDVEGGRSSKVRGVGSGSIMEGASDVARGLYEAASLVPDNEAASCASPGKVVRSNALGVAAWILAVTVGVGVCGSIKYASDAARDRYIGIALTSVGDLASEGEVGTLGLAFSLGLAWTHGDLKINGEKRHHRCGVETDAILDIPETGPIVSKVVYTHSKLEIESRGLRKNPVQKRTHDDQRDASYERKL</sequence>
<dbReference type="AlphaFoldDB" id="A0A9P1H3I3"/>
<comment type="caution">
    <text evidence="2">The sequence shown here is derived from an EMBL/GenBank/DDBJ whole genome shotgun (WGS) entry which is preliminary data.</text>
</comment>
<evidence type="ECO:0000256" key="1">
    <source>
        <dbReference type="SAM" id="MobiDB-lite"/>
    </source>
</evidence>
<evidence type="ECO:0000313" key="2">
    <source>
        <dbReference type="EMBL" id="CAI4214726.1"/>
    </source>
</evidence>
<dbReference type="Proteomes" id="UP000838763">
    <property type="component" value="Unassembled WGS sequence"/>
</dbReference>
<reference evidence="2" key="1">
    <citation type="submission" date="2022-11" db="EMBL/GenBank/DDBJ databases">
        <authorList>
            <person name="Scott C."/>
            <person name="Bruce N."/>
        </authorList>
    </citation>
    <scope>NUCLEOTIDE SEQUENCE</scope>
</reference>